<proteinExistence type="predicted"/>
<dbReference type="SUPFAM" id="SSF88697">
    <property type="entry name" value="PUA domain-like"/>
    <property type="match status" value="1"/>
</dbReference>
<dbReference type="Proteomes" id="UP001596208">
    <property type="component" value="Unassembled WGS sequence"/>
</dbReference>
<protein>
    <submittedName>
        <fullName evidence="1">EVE domain-containing protein</fullName>
    </submittedName>
</protein>
<evidence type="ECO:0000313" key="2">
    <source>
        <dbReference type="Proteomes" id="UP001596208"/>
    </source>
</evidence>
<reference evidence="2" key="1">
    <citation type="journal article" date="2019" name="Int. J. Syst. Evol. Microbiol.">
        <title>The Global Catalogue of Microorganisms (GCM) 10K type strain sequencing project: providing services to taxonomists for standard genome sequencing and annotation.</title>
        <authorList>
            <consortium name="The Broad Institute Genomics Platform"/>
            <consortium name="The Broad Institute Genome Sequencing Center for Infectious Disease"/>
            <person name="Wu L."/>
            <person name="Ma J."/>
        </authorList>
    </citation>
    <scope>NUCLEOTIDE SEQUENCE [LARGE SCALE GENOMIC DNA]</scope>
    <source>
        <strain evidence="2">CGMCC 4.1721</strain>
    </source>
</reference>
<dbReference type="EMBL" id="JBHSKI010000015">
    <property type="protein sequence ID" value="MFC5174450.1"/>
    <property type="molecule type" value="Genomic_DNA"/>
</dbReference>
<dbReference type="InterPro" id="IPR015947">
    <property type="entry name" value="PUA-like_sf"/>
</dbReference>
<comment type="caution">
    <text evidence="1">The sequence shown here is derived from an EMBL/GenBank/DDBJ whole genome shotgun (WGS) entry which is preliminary data.</text>
</comment>
<sequence length="132" mass="15148">MRDWLFIVKPTDTTMDGDFSSKERVLELAEAVPRQEWWLARRRHMFPGDRIWIYFAAPVKEVAAVAEVVDKPYEVTGDAEYPWRFPAVLNVDATRALYRSPVPLSALSNQHPQGVPLARDSDLQLLLKQAKL</sequence>
<organism evidence="1 2">
    <name type="scientific">Streptomyces mutomycini</name>
    <dbReference type="NCBI Taxonomy" id="284036"/>
    <lineage>
        <taxon>Bacteria</taxon>
        <taxon>Bacillati</taxon>
        <taxon>Actinomycetota</taxon>
        <taxon>Actinomycetes</taxon>
        <taxon>Kitasatosporales</taxon>
        <taxon>Streptomycetaceae</taxon>
        <taxon>Streptomyces</taxon>
    </lineage>
</organism>
<name>A0ABW0BAZ8_9ACTN</name>
<gene>
    <name evidence="1" type="ORF">ACFPRK_28250</name>
</gene>
<evidence type="ECO:0000313" key="1">
    <source>
        <dbReference type="EMBL" id="MFC5174450.1"/>
    </source>
</evidence>
<keyword evidence="2" id="KW-1185">Reference proteome</keyword>
<accession>A0ABW0BAZ8</accession>
<dbReference type="RefSeq" id="WP_065848634.1">
    <property type="nucleotide sequence ID" value="NZ_JBHSKI010000015.1"/>
</dbReference>